<dbReference type="GO" id="GO:0031047">
    <property type="term" value="P:regulatory ncRNA-mediated gene silencing"/>
    <property type="evidence" value="ECO:0007669"/>
    <property type="project" value="UniProtKB-KW"/>
</dbReference>
<keyword evidence="5" id="KW-0943">RNA-mediated gene silencing</keyword>
<dbReference type="GO" id="GO:0003723">
    <property type="term" value="F:RNA binding"/>
    <property type="evidence" value="ECO:0007669"/>
    <property type="project" value="UniProtKB-KW"/>
</dbReference>
<dbReference type="CDD" id="cd04658">
    <property type="entry name" value="Piwi_piwi-like_Euk"/>
    <property type="match status" value="1"/>
</dbReference>
<sequence length="785" mass="90333">MELQLAKRPSQSSLAVGKKVNLMTNYYRFNFTNPKKNQIFKYAVKFSPELPDNSNKVRSKIVNKIRKDLHEYLGFFIFMGGCVYSLENCQDIPQFKSEYEEQPYVLDFIWVQHIGETDNDKLIFYKIFFNSLLKKIRYKQIGRNFFNPNQSKVLAQYNLEIWPGFASSLQMLQNGILLNMDICHKVIRTDTVLDFINDIKNKARGDPREEINRALQGTTVMTTYNKRTYRVEDINFEISMKDTFPQEDGTEISYLEYFRQKYGKEIRDVNQPVIVNINPKTGNKIILIPELCQMTGLSDSMRSNFNLMRDMSQITNTDATRRVQECKHLLESFKLNEKCRQEMDNWQIEISDEPIEIQGLKLSAGNMVMGKSSSGVRMEFDIETTHDIDRKIQSKMYDWPDLSKWGIFFSEFDKRTAQQFMEIMQKCCEQFQYKASRPREFLVRGTRPSDWMQAIKDNLNDSVQAVVLILPGQKGKAPLYDDLKKLLLKEVPVPSQVVLSNTLTRGKNVRSICNKILIQICAKIGGEPWAISDMPYFNKPTMICGVDVYHKIGQGTKSILAVTASINQRATKYWSCARVQDEGQEISNILQEIMVEGLQKFNDKNGCFPQNLIMYRDGVGESQKGVVLSNELPQIQQALKRLGCSETCKVMIIIVNKRVNQRLFNTDNPSRLTNPLPGTIVDSGIVNKETYDFFLVSQVARVGVVSPTHYTVVYDSINEDAAKIQLLTYKLCYTYYNVSGSIKVPAPVQYAHRLSNLIGDRAKGHMGVPIPHEHFSKNIQGLYFI</sequence>
<dbReference type="InterPro" id="IPR014811">
    <property type="entry name" value="ArgoL1"/>
</dbReference>
<feature type="domain" description="Piwi" evidence="8">
    <location>
        <begin position="465"/>
        <end position="763"/>
    </location>
</feature>
<evidence type="ECO:0000256" key="2">
    <source>
        <dbReference type="ARBA" id="ARBA00022473"/>
    </source>
</evidence>
<dbReference type="AlphaFoldDB" id="H2DH95"/>
<evidence type="ECO:0000256" key="4">
    <source>
        <dbReference type="ARBA" id="ARBA00022884"/>
    </source>
</evidence>
<dbReference type="InterPro" id="IPR036085">
    <property type="entry name" value="PAZ_dom_sf"/>
</dbReference>
<dbReference type="PANTHER" id="PTHR22891">
    <property type="entry name" value="EUKARYOTIC TRANSLATION INITIATION FACTOR 2C"/>
    <property type="match status" value="1"/>
</dbReference>
<dbReference type="SMART" id="SM00950">
    <property type="entry name" value="Piwi"/>
    <property type="match status" value="1"/>
</dbReference>
<keyword evidence="4" id="KW-0694">RNA-binding</keyword>
<proteinExistence type="evidence at transcript level"/>
<dbReference type="Pfam" id="PF02171">
    <property type="entry name" value="Piwi"/>
    <property type="match status" value="1"/>
</dbReference>
<dbReference type="SUPFAM" id="SSF53098">
    <property type="entry name" value="Ribonuclease H-like"/>
    <property type="match status" value="1"/>
</dbReference>
<feature type="domain" description="PAZ" evidence="7">
    <location>
        <begin position="191"/>
        <end position="296"/>
    </location>
</feature>
<comment type="similarity">
    <text evidence="6">Belongs to the argonaute family. Piwi subfamily.</text>
</comment>
<evidence type="ECO:0000259" key="7">
    <source>
        <dbReference type="PROSITE" id="PS50821"/>
    </source>
</evidence>
<protein>
    <submittedName>
        <fullName evidence="9">Otiwi2</fullName>
    </submittedName>
</protein>
<dbReference type="EMBL" id="JN604933">
    <property type="protein sequence ID" value="AEX87964.1"/>
    <property type="molecule type" value="mRNA"/>
</dbReference>
<dbReference type="Gene3D" id="3.30.420.10">
    <property type="entry name" value="Ribonuclease H-like superfamily/Ribonuclease H"/>
    <property type="match status" value="1"/>
</dbReference>
<dbReference type="Gene3D" id="3.40.50.2300">
    <property type="match status" value="1"/>
</dbReference>
<evidence type="ECO:0000256" key="1">
    <source>
        <dbReference type="ARBA" id="ARBA00004496"/>
    </source>
</evidence>
<comment type="subcellular location">
    <subcellularLocation>
        <location evidence="1">Cytoplasm</location>
    </subcellularLocation>
</comment>
<dbReference type="FunFam" id="2.170.260.10:FF:000003">
    <property type="entry name" value="Piwi-like RNA-mediated gene silencing 2"/>
    <property type="match status" value="1"/>
</dbReference>
<dbReference type="SMART" id="SM00949">
    <property type="entry name" value="PAZ"/>
    <property type="match status" value="1"/>
</dbReference>
<keyword evidence="2" id="KW-0217">Developmental protein</keyword>
<evidence type="ECO:0000256" key="3">
    <source>
        <dbReference type="ARBA" id="ARBA00022490"/>
    </source>
</evidence>
<organism evidence="9">
    <name type="scientific">Oxytricha trifallax</name>
    <name type="common">Sterkiella histriomuscorum</name>
    <dbReference type="NCBI Taxonomy" id="94289"/>
    <lineage>
        <taxon>Eukaryota</taxon>
        <taxon>Sar</taxon>
        <taxon>Alveolata</taxon>
        <taxon>Ciliophora</taxon>
        <taxon>Intramacronucleata</taxon>
        <taxon>Spirotrichea</taxon>
        <taxon>Stichotrichia</taxon>
        <taxon>Sporadotrichida</taxon>
        <taxon>Oxytrichidae</taxon>
        <taxon>Stylonychinae</taxon>
        <taxon>Sterkiella</taxon>
    </lineage>
</organism>
<dbReference type="InterPro" id="IPR003100">
    <property type="entry name" value="PAZ_dom"/>
</dbReference>
<keyword evidence="3" id="KW-0963">Cytoplasm</keyword>
<reference evidence="9" key="1">
    <citation type="journal article" date="2012" name="Cell">
        <title>Piwi-Interacting RNAs Protect DNA against Loss during Oxytricha Genome Rearrangement.</title>
        <authorList>
            <person name="Fang W."/>
            <person name="Wang X."/>
            <person name="Brachi J.R."/>
            <person name="Nowacki M."/>
            <person name="Landweber L.F."/>
        </authorList>
    </citation>
    <scope>NUCLEOTIDE SEQUENCE</scope>
</reference>
<dbReference type="Gene3D" id="2.170.260.10">
    <property type="entry name" value="paz domain"/>
    <property type="match status" value="1"/>
</dbReference>
<evidence type="ECO:0000256" key="5">
    <source>
        <dbReference type="ARBA" id="ARBA00023158"/>
    </source>
</evidence>
<evidence type="ECO:0000256" key="6">
    <source>
        <dbReference type="ARBA" id="ARBA00038291"/>
    </source>
</evidence>
<dbReference type="InterPro" id="IPR003165">
    <property type="entry name" value="Piwi"/>
</dbReference>
<dbReference type="InterPro" id="IPR036397">
    <property type="entry name" value="RNaseH_sf"/>
</dbReference>
<dbReference type="InterPro" id="IPR012337">
    <property type="entry name" value="RNaseH-like_sf"/>
</dbReference>
<dbReference type="PROSITE" id="PS50821">
    <property type="entry name" value="PAZ"/>
    <property type="match status" value="1"/>
</dbReference>
<dbReference type="SMART" id="SM01163">
    <property type="entry name" value="DUF1785"/>
    <property type="match status" value="1"/>
</dbReference>
<dbReference type="CDD" id="cd02845">
    <property type="entry name" value="PAZ_piwi_like"/>
    <property type="match status" value="1"/>
</dbReference>
<dbReference type="GO" id="GO:0005737">
    <property type="term" value="C:cytoplasm"/>
    <property type="evidence" value="ECO:0007669"/>
    <property type="project" value="UniProtKB-SubCell"/>
</dbReference>
<name>H2DH95_OXYTR</name>
<dbReference type="Pfam" id="PF02170">
    <property type="entry name" value="PAZ"/>
    <property type="match status" value="1"/>
</dbReference>
<dbReference type="SUPFAM" id="SSF101690">
    <property type="entry name" value="PAZ domain"/>
    <property type="match status" value="1"/>
</dbReference>
<accession>H2DH95</accession>
<evidence type="ECO:0000313" key="9">
    <source>
        <dbReference type="EMBL" id="AEX87964.1"/>
    </source>
</evidence>
<evidence type="ECO:0000259" key="8">
    <source>
        <dbReference type="PROSITE" id="PS50822"/>
    </source>
</evidence>
<dbReference type="Pfam" id="PF08699">
    <property type="entry name" value="ArgoL1"/>
    <property type="match status" value="1"/>
</dbReference>
<dbReference type="PROSITE" id="PS50822">
    <property type="entry name" value="PIWI"/>
    <property type="match status" value="1"/>
</dbReference>